<dbReference type="Gene3D" id="1.10.340.30">
    <property type="entry name" value="Hypothetical protein, domain 2"/>
    <property type="match status" value="1"/>
</dbReference>
<organism evidence="1 2">
    <name type="scientific">Barrientosiimonas humi</name>
    <dbReference type="NCBI Taxonomy" id="999931"/>
    <lineage>
        <taxon>Bacteria</taxon>
        <taxon>Bacillati</taxon>
        <taxon>Actinomycetota</taxon>
        <taxon>Actinomycetes</taxon>
        <taxon>Micrococcales</taxon>
        <taxon>Dermacoccaceae</taxon>
        <taxon>Barrientosiimonas</taxon>
    </lineage>
</organism>
<evidence type="ECO:0000313" key="2">
    <source>
        <dbReference type="Proteomes" id="UP000318336"/>
    </source>
</evidence>
<name>A0A542XAT2_9MICO</name>
<dbReference type="RefSeq" id="WP_170206788.1">
    <property type="nucleotide sequence ID" value="NZ_CAJTBP010000001.1"/>
</dbReference>
<reference evidence="1 2" key="1">
    <citation type="submission" date="2019-06" db="EMBL/GenBank/DDBJ databases">
        <title>Sequencing the genomes of 1000 actinobacteria strains.</title>
        <authorList>
            <person name="Klenk H.-P."/>
        </authorList>
    </citation>
    <scope>NUCLEOTIDE SEQUENCE [LARGE SCALE GENOMIC DNA]</scope>
    <source>
        <strain evidence="1 2">DSM 24617</strain>
    </source>
</reference>
<comment type="caution">
    <text evidence="1">The sequence shown here is derived from an EMBL/GenBank/DDBJ whole genome shotgun (WGS) entry which is preliminary data.</text>
</comment>
<accession>A0A542XAT2</accession>
<dbReference type="GO" id="GO:0006281">
    <property type="term" value="P:DNA repair"/>
    <property type="evidence" value="ECO:0007669"/>
    <property type="project" value="InterPro"/>
</dbReference>
<sequence>MSPAADDDARSTALEVLERLGRTYADEAGITLRDKPAPLFQLLMLSMLFSAPISAEAAVASLREIREAGWRTPERLLDSTWQQRVDALGRGGYRRYDESTANYLTDAATLLQERYRGDLRRLRDEADGDPAAVKKLLQEFPRIGPTGADIFCREVQQVWPGLRPQIDAKVRAGARKAGLPTNADDLAALVAGDDLARFTAALVRLDHED</sequence>
<dbReference type="GO" id="GO:0003824">
    <property type="term" value="F:catalytic activity"/>
    <property type="evidence" value="ECO:0007669"/>
    <property type="project" value="InterPro"/>
</dbReference>
<keyword evidence="2" id="KW-1185">Reference proteome</keyword>
<dbReference type="InterPro" id="IPR011257">
    <property type="entry name" value="DNA_glycosylase"/>
</dbReference>
<protein>
    <recommendedName>
        <fullName evidence="3">Endonuclease III</fullName>
    </recommendedName>
</protein>
<evidence type="ECO:0000313" key="1">
    <source>
        <dbReference type="EMBL" id="TQL32953.1"/>
    </source>
</evidence>
<dbReference type="AlphaFoldDB" id="A0A542XAT2"/>
<gene>
    <name evidence="1" type="ORF">FB554_1086</name>
</gene>
<dbReference type="EMBL" id="VFOK01000001">
    <property type="protein sequence ID" value="TQL32953.1"/>
    <property type="molecule type" value="Genomic_DNA"/>
</dbReference>
<evidence type="ECO:0008006" key="3">
    <source>
        <dbReference type="Google" id="ProtNLM"/>
    </source>
</evidence>
<proteinExistence type="predicted"/>
<dbReference type="SUPFAM" id="SSF48150">
    <property type="entry name" value="DNA-glycosylase"/>
    <property type="match status" value="1"/>
</dbReference>
<dbReference type="Proteomes" id="UP000318336">
    <property type="component" value="Unassembled WGS sequence"/>
</dbReference>